<keyword evidence="8" id="KW-1185">Reference proteome</keyword>
<keyword evidence="5" id="KW-1133">Transmembrane helix</keyword>
<keyword evidence="1" id="KW-0732">Signal</keyword>
<dbReference type="AlphaFoldDB" id="A0A315W7P1"/>
<dbReference type="SUPFAM" id="SSF48726">
    <property type="entry name" value="Immunoglobulin"/>
    <property type="match status" value="2"/>
</dbReference>
<evidence type="ECO:0000256" key="5">
    <source>
        <dbReference type="SAM" id="Phobius"/>
    </source>
</evidence>
<evidence type="ECO:0000259" key="6">
    <source>
        <dbReference type="SMART" id="SM00406"/>
    </source>
</evidence>
<dbReference type="Pfam" id="PF07686">
    <property type="entry name" value="V-set"/>
    <property type="match status" value="2"/>
</dbReference>
<evidence type="ECO:0000256" key="4">
    <source>
        <dbReference type="ARBA" id="ARBA00023319"/>
    </source>
</evidence>
<evidence type="ECO:0000256" key="3">
    <source>
        <dbReference type="ARBA" id="ARBA00023170"/>
    </source>
</evidence>
<dbReference type="PANTHER" id="PTHR19367:SF18">
    <property type="entry name" value="T CELL RECEPTOR ALPHA VARIABLE 16"/>
    <property type="match status" value="1"/>
</dbReference>
<feature type="domain" description="Immunoglobulin V-set" evidence="6">
    <location>
        <begin position="55"/>
        <end position="131"/>
    </location>
</feature>
<evidence type="ECO:0000313" key="8">
    <source>
        <dbReference type="Proteomes" id="UP000250572"/>
    </source>
</evidence>
<dbReference type="InterPro" id="IPR013106">
    <property type="entry name" value="Ig_V-set"/>
</dbReference>
<keyword evidence="2" id="KW-0391">Immunity</keyword>
<dbReference type="SMART" id="SM00406">
    <property type="entry name" value="IGv"/>
    <property type="match status" value="2"/>
</dbReference>
<evidence type="ECO:0000256" key="1">
    <source>
        <dbReference type="ARBA" id="ARBA00022729"/>
    </source>
</evidence>
<accession>A0A315W7P1</accession>
<gene>
    <name evidence="7" type="ORF">CCH79_00020420</name>
</gene>
<dbReference type="PANTHER" id="PTHR19367">
    <property type="entry name" value="T-CELL RECEPTOR ALPHA CHAIN V REGION"/>
    <property type="match status" value="1"/>
</dbReference>
<evidence type="ECO:0000313" key="7">
    <source>
        <dbReference type="EMBL" id="PWA32063.1"/>
    </source>
</evidence>
<dbReference type="STRING" id="33528.ENSGAFP00000028150"/>
<keyword evidence="2" id="KW-1064">Adaptive immunity</keyword>
<feature type="domain" description="Immunoglobulin V-set" evidence="6">
    <location>
        <begin position="145"/>
        <end position="214"/>
    </location>
</feature>
<reference evidence="7 8" key="1">
    <citation type="journal article" date="2018" name="G3 (Bethesda)">
        <title>A High-Quality Reference Genome for the Invasive Mosquitofish Gambusia affinis Using a Chicago Library.</title>
        <authorList>
            <person name="Hoffberg S.L."/>
            <person name="Troendle N.J."/>
            <person name="Glenn T.C."/>
            <person name="Mahmud O."/>
            <person name="Louha S."/>
            <person name="Chalopin D."/>
            <person name="Bennetzen J.L."/>
            <person name="Mauricio R."/>
        </authorList>
    </citation>
    <scope>NUCLEOTIDE SEQUENCE [LARGE SCALE GENOMIC DNA]</scope>
    <source>
        <strain evidence="7">NE01/NJP1002.9</strain>
        <tissue evidence="7">Muscle</tissue>
    </source>
</reference>
<keyword evidence="5" id="KW-0472">Membrane</keyword>
<comment type="caution">
    <text evidence="7">The sequence shown here is derived from an EMBL/GenBank/DDBJ whole genome shotgun (WGS) entry which is preliminary data.</text>
</comment>
<dbReference type="GO" id="GO:0002250">
    <property type="term" value="P:adaptive immune response"/>
    <property type="evidence" value="ECO:0007669"/>
    <property type="project" value="UniProtKB-KW"/>
</dbReference>
<keyword evidence="4" id="KW-0393">Immunoglobulin domain</keyword>
<dbReference type="Proteomes" id="UP000250572">
    <property type="component" value="Unassembled WGS sequence"/>
</dbReference>
<evidence type="ECO:0000256" key="2">
    <source>
        <dbReference type="ARBA" id="ARBA00023130"/>
    </source>
</evidence>
<dbReference type="InterPro" id="IPR051287">
    <property type="entry name" value="TCR_variable_region"/>
</dbReference>
<feature type="non-terminal residue" evidence="7">
    <location>
        <position position="1"/>
    </location>
</feature>
<dbReference type="InterPro" id="IPR013783">
    <property type="entry name" value="Ig-like_fold"/>
</dbReference>
<keyword evidence="3" id="KW-0675">Receptor</keyword>
<sequence length="226" mass="25600">KLKLPPSVQFKSPTVTLINMDYYGLFLLIVSLLTGVRCDELRPMKIELFSFESSSVNLSYSLSREVRSNDYFYWYRQNPGEPPEVLISHSASGAEGVKKVSELKIDVRKTQMDLLISSAAVTDSAVYYCALQPTVTGNTRTLYKNLQYSTAATRGPHSHVRFLPQYMLKEYVKVPHNAPEFSKDRFIAKVNNSAFDLKIQDLRPSDSAVYYCALQPTVTGNTRTLY</sequence>
<proteinExistence type="predicted"/>
<dbReference type="InterPro" id="IPR036179">
    <property type="entry name" value="Ig-like_dom_sf"/>
</dbReference>
<name>A0A315W7P1_GAMAF</name>
<keyword evidence="5" id="KW-0812">Transmembrane</keyword>
<dbReference type="EMBL" id="NHOQ01000205">
    <property type="protein sequence ID" value="PWA32063.1"/>
    <property type="molecule type" value="Genomic_DNA"/>
</dbReference>
<feature type="transmembrane region" description="Helical" evidence="5">
    <location>
        <begin position="20"/>
        <end position="38"/>
    </location>
</feature>
<protein>
    <recommendedName>
        <fullName evidence="6">Immunoglobulin V-set domain-containing protein</fullName>
    </recommendedName>
</protein>
<organism evidence="7 8">
    <name type="scientific">Gambusia affinis</name>
    <name type="common">Western mosquitofish</name>
    <name type="synonym">Heterandria affinis</name>
    <dbReference type="NCBI Taxonomy" id="33528"/>
    <lineage>
        <taxon>Eukaryota</taxon>
        <taxon>Metazoa</taxon>
        <taxon>Chordata</taxon>
        <taxon>Craniata</taxon>
        <taxon>Vertebrata</taxon>
        <taxon>Euteleostomi</taxon>
        <taxon>Actinopterygii</taxon>
        <taxon>Neopterygii</taxon>
        <taxon>Teleostei</taxon>
        <taxon>Neoteleostei</taxon>
        <taxon>Acanthomorphata</taxon>
        <taxon>Ovalentaria</taxon>
        <taxon>Atherinomorphae</taxon>
        <taxon>Cyprinodontiformes</taxon>
        <taxon>Poeciliidae</taxon>
        <taxon>Poeciliinae</taxon>
        <taxon>Gambusia</taxon>
    </lineage>
</organism>
<dbReference type="Gene3D" id="2.60.40.10">
    <property type="entry name" value="Immunoglobulins"/>
    <property type="match status" value="2"/>
</dbReference>